<dbReference type="InterPro" id="IPR011006">
    <property type="entry name" value="CheY-like_superfamily"/>
</dbReference>
<dbReference type="InterPro" id="IPR005561">
    <property type="entry name" value="ANTAR"/>
</dbReference>
<dbReference type="InterPro" id="IPR001789">
    <property type="entry name" value="Sig_transdc_resp-reg_receiver"/>
</dbReference>
<evidence type="ECO:0000259" key="3">
    <source>
        <dbReference type="PROSITE" id="PS50110"/>
    </source>
</evidence>
<dbReference type="PANTHER" id="PTHR44591">
    <property type="entry name" value="STRESS RESPONSE REGULATOR PROTEIN 1"/>
    <property type="match status" value="1"/>
</dbReference>
<feature type="modified residue" description="4-aspartylphosphate" evidence="2">
    <location>
        <position position="56"/>
    </location>
</feature>
<dbReference type="SMART" id="SM01012">
    <property type="entry name" value="ANTAR"/>
    <property type="match status" value="1"/>
</dbReference>
<dbReference type="Pfam" id="PF00072">
    <property type="entry name" value="Response_reg"/>
    <property type="match status" value="1"/>
</dbReference>
<dbReference type="GO" id="GO:0000160">
    <property type="term" value="P:phosphorelay signal transduction system"/>
    <property type="evidence" value="ECO:0007669"/>
    <property type="project" value="InterPro"/>
</dbReference>
<dbReference type="PROSITE" id="PS50110">
    <property type="entry name" value="RESPONSE_REGULATORY"/>
    <property type="match status" value="1"/>
</dbReference>
<dbReference type="PANTHER" id="PTHR44591:SF3">
    <property type="entry name" value="RESPONSE REGULATORY DOMAIN-CONTAINING PROTEIN"/>
    <property type="match status" value="1"/>
</dbReference>
<dbReference type="Gene3D" id="3.40.50.2300">
    <property type="match status" value="1"/>
</dbReference>
<evidence type="ECO:0000313" key="5">
    <source>
        <dbReference type="EMBL" id="SFN57573.1"/>
    </source>
</evidence>
<dbReference type="InterPro" id="IPR050595">
    <property type="entry name" value="Bact_response_regulator"/>
</dbReference>
<dbReference type="RefSeq" id="WP_091194859.1">
    <property type="nucleotide sequence ID" value="NZ_FOVE01000012.1"/>
</dbReference>
<dbReference type="SMART" id="SM00448">
    <property type="entry name" value="REC"/>
    <property type="match status" value="1"/>
</dbReference>
<feature type="domain" description="ANTAR" evidence="4">
    <location>
        <begin position="126"/>
        <end position="187"/>
    </location>
</feature>
<dbReference type="PROSITE" id="PS50921">
    <property type="entry name" value="ANTAR"/>
    <property type="match status" value="1"/>
</dbReference>
<dbReference type="SUPFAM" id="SSF52172">
    <property type="entry name" value="CheY-like"/>
    <property type="match status" value="1"/>
</dbReference>
<dbReference type="Pfam" id="PF03861">
    <property type="entry name" value="ANTAR"/>
    <property type="match status" value="1"/>
</dbReference>
<evidence type="ECO:0000256" key="2">
    <source>
        <dbReference type="PROSITE-ProRule" id="PRU00169"/>
    </source>
</evidence>
<organism evidence="5 6">
    <name type="scientific">Formivibrio citricus</name>
    <dbReference type="NCBI Taxonomy" id="83765"/>
    <lineage>
        <taxon>Bacteria</taxon>
        <taxon>Pseudomonadati</taxon>
        <taxon>Pseudomonadota</taxon>
        <taxon>Betaproteobacteria</taxon>
        <taxon>Neisseriales</taxon>
        <taxon>Chitinibacteraceae</taxon>
        <taxon>Formivibrio</taxon>
    </lineage>
</organism>
<dbReference type="InterPro" id="IPR008327">
    <property type="entry name" value="Sig_transdc_resp-reg_antiterm"/>
</dbReference>
<proteinExistence type="predicted"/>
<dbReference type="InterPro" id="IPR036388">
    <property type="entry name" value="WH-like_DNA-bd_sf"/>
</dbReference>
<evidence type="ECO:0000313" key="6">
    <source>
        <dbReference type="Proteomes" id="UP000242869"/>
    </source>
</evidence>
<feature type="domain" description="Response regulatory" evidence="3">
    <location>
        <begin position="7"/>
        <end position="120"/>
    </location>
</feature>
<keyword evidence="1 2" id="KW-0597">Phosphoprotein</keyword>
<dbReference type="Gene3D" id="1.10.10.10">
    <property type="entry name" value="Winged helix-like DNA-binding domain superfamily/Winged helix DNA-binding domain"/>
    <property type="match status" value="1"/>
</dbReference>
<evidence type="ECO:0000259" key="4">
    <source>
        <dbReference type="PROSITE" id="PS50921"/>
    </source>
</evidence>
<dbReference type="GO" id="GO:0003723">
    <property type="term" value="F:RNA binding"/>
    <property type="evidence" value="ECO:0007669"/>
    <property type="project" value="InterPro"/>
</dbReference>
<dbReference type="EMBL" id="FOVE01000012">
    <property type="protein sequence ID" value="SFN57573.1"/>
    <property type="molecule type" value="Genomic_DNA"/>
</dbReference>
<dbReference type="Proteomes" id="UP000242869">
    <property type="component" value="Unassembled WGS sequence"/>
</dbReference>
<accession>A0A1I5A544</accession>
<dbReference type="PIRSF" id="PIRSF036382">
    <property type="entry name" value="RR_antiterm"/>
    <property type="match status" value="1"/>
</dbReference>
<name>A0A1I5A544_9NEIS</name>
<dbReference type="OrthoDB" id="9780593at2"/>
<protein>
    <submittedName>
        <fullName evidence="5">Response regulator receiver and ANTAR domain protein</fullName>
    </submittedName>
</protein>
<dbReference type="AlphaFoldDB" id="A0A1I5A544"/>
<dbReference type="STRING" id="83765.SAMN05660284_01810"/>
<sequence>MTEKKTKILLAEDERIIQYTLAEGLRAAGYEVICADDGEAAWAIFQQDTCDIALLDIRMPGLDGIALAKRILAIADIPLIFLTAYDDSDLLESAKKLGAATYLVKPLKVGQIIPAIEMALAQGTSMQRLREKNLHLETALQSSRNIAVAIGVLRERLGVSEDKAFEYLRAKARNQRRKVNEVAQEIVTNCN</sequence>
<evidence type="ECO:0000256" key="1">
    <source>
        <dbReference type="ARBA" id="ARBA00022553"/>
    </source>
</evidence>
<reference evidence="6" key="1">
    <citation type="submission" date="2016-10" db="EMBL/GenBank/DDBJ databases">
        <authorList>
            <person name="Varghese N."/>
            <person name="Submissions S."/>
        </authorList>
    </citation>
    <scope>NUCLEOTIDE SEQUENCE [LARGE SCALE GENOMIC DNA]</scope>
    <source>
        <strain evidence="6">DSM 6150</strain>
    </source>
</reference>
<gene>
    <name evidence="5" type="ORF">SAMN05660284_01810</name>
</gene>
<keyword evidence="6" id="KW-1185">Reference proteome</keyword>